<dbReference type="InterPro" id="IPR036938">
    <property type="entry name" value="PAP2/HPO_sf"/>
</dbReference>
<gene>
    <name evidence="1" type="ORF">EAS61_33480</name>
</gene>
<dbReference type="AlphaFoldDB" id="A0A4Q0QAY8"/>
<dbReference type="PANTHER" id="PTHR34599:SF1">
    <property type="entry name" value="PHOSPHATIDIC ACID PHOSPHATASE TYPE 2_HALOPEROXIDASE DOMAIN-CONTAINING PROTEIN"/>
    <property type="match status" value="1"/>
</dbReference>
<dbReference type="Proteomes" id="UP000290174">
    <property type="component" value="Unassembled WGS sequence"/>
</dbReference>
<dbReference type="InterPro" id="IPR052559">
    <property type="entry name" value="V-haloperoxidase"/>
</dbReference>
<dbReference type="PANTHER" id="PTHR34599">
    <property type="entry name" value="PEROXIDASE-RELATED"/>
    <property type="match status" value="1"/>
</dbReference>
<proteinExistence type="predicted"/>
<comment type="caution">
    <text evidence="1">The sequence shown here is derived from an EMBL/GenBank/DDBJ whole genome shotgun (WGS) entry which is preliminary data.</text>
</comment>
<dbReference type="GO" id="GO:0004601">
    <property type="term" value="F:peroxidase activity"/>
    <property type="evidence" value="ECO:0007669"/>
    <property type="project" value="InterPro"/>
</dbReference>
<dbReference type="Gene3D" id="1.10.606.10">
    <property type="entry name" value="Vanadium-containing Chloroperoxidase, domain 2"/>
    <property type="match status" value="1"/>
</dbReference>
<evidence type="ECO:0000313" key="1">
    <source>
        <dbReference type="EMBL" id="RXG86395.1"/>
    </source>
</evidence>
<dbReference type="InterPro" id="IPR016119">
    <property type="entry name" value="Br/Cl_peroxidase_C"/>
</dbReference>
<dbReference type="SUPFAM" id="SSF48317">
    <property type="entry name" value="Acid phosphatase/Vanadium-dependent haloperoxidase"/>
    <property type="match status" value="1"/>
</dbReference>
<sequence>MHFHKSLKHDDDGRVIPSSFKSFLAALNEHRPTDFQNIESAGLRPLVNPQAGLAADRLTSAGWHFRIPKPPEQDGKHETAAAEMIELYWMALLRDVNFLDYPSNALAQAAASELSALKLYAHPDSSNHPNYTARPVTPATLFRGGEWTPAGQTNQEHLGPLVSQFLWLDVPYGSLRIKQTEGRVVNTDYQSGGVPHMIAWADWLDVQRGKAFPSSIELPATPRYIQNAGDIARYVHLDALYEAYLNAALILLGSPGVKLDAGNPYNRDAPVFPHEEGFGTFGSPFILSLVCEVATCALKAVWYQKFIGNLRLRPEAYGGLVHRALHPTGLKAAEAQLALSSGLGVLQASNASGGAVARIRQANAAHGANSDSYLLPMCFADGSPAHGSYGAGHATVAGACVTALKAYFAGTQKLKDVGITPVIPTSQGTDLTTVGVPDADQLTIAGELDKVASNIAIGRNMAGVHWRTDYSASMLLGQRIATSVLYHLRRDYHERPWKFSYLSFGKKVVEIEQDRVTYDGALVLDGDDDLDPALEAAKLSAIV</sequence>
<evidence type="ECO:0000313" key="2">
    <source>
        <dbReference type="Proteomes" id="UP000290174"/>
    </source>
</evidence>
<reference evidence="1 2" key="1">
    <citation type="submission" date="2018-11" db="EMBL/GenBank/DDBJ databases">
        <title>Bradyrhizobium sp. nov., isolated from effective nodules of peanut in China.</title>
        <authorList>
            <person name="Li Y."/>
        </authorList>
    </citation>
    <scope>NUCLEOTIDE SEQUENCE [LARGE SCALE GENOMIC DNA]</scope>
    <source>
        <strain evidence="1 2">CCBAU 51770</strain>
    </source>
</reference>
<accession>A0A4Q0QAY8</accession>
<protein>
    <submittedName>
        <fullName evidence="1">Phosphoesterase</fullName>
    </submittedName>
</protein>
<dbReference type="CDD" id="cd03398">
    <property type="entry name" value="PAP2_haloperoxidase"/>
    <property type="match status" value="1"/>
</dbReference>
<organism evidence="1 2">
    <name type="scientific">Bradyrhizobium zhanjiangense</name>
    <dbReference type="NCBI Taxonomy" id="1325107"/>
    <lineage>
        <taxon>Bacteria</taxon>
        <taxon>Pseudomonadati</taxon>
        <taxon>Pseudomonadota</taxon>
        <taxon>Alphaproteobacteria</taxon>
        <taxon>Hyphomicrobiales</taxon>
        <taxon>Nitrobacteraceae</taxon>
        <taxon>Bradyrhizobium</taxon>
    </lineage>
</organism>
<name>A0A4Q0QAY8_9BRAD</name>
<dbReference type="EMBL" id="RKMK01000048">
    <property type="protein sequence ID" value="RXG86395.1"/>
    <property type="molecule type" value="Genomic_DNA"/>
</dbReference>